<sequence>MLHLTLVVKHSFDKIDIVKDIQVRSDNRIIILNQHVDIPVHFIFNGQILKLYSIFEDFNIVDGSVIVAIKKKFTYTGKNKRGMVEIPEDEIKLQSKAQFVLEHYQRKLRLQEAELVVSLRLKDHSLDQRIRRSSKFFIKCAYAISMIEKESSTFPGQTNSHSRDIPISIDENIGTEPALEPSTEPLPILW</sequence>
<dbReference type="EMBL" id="MLAK01001094">
    <property type="protein sequence ID" value="OHS97770.1"/>
    <property type="molecule type" value="Genomic_DNA"/>
</dbReference>
<gene>
    <name evidence="1" type="ORF">TRFO_35900</name>
</gene>
<reference evidence="1" key="1">
    <citation type="submission" date="2016-10" db="EMBL/GenBank/DDBJ databases">
        <authorList>
            <person name="Benchimol M."/>
            <person name="Almeida L.G."/>
            <person name="Vasconcelos A.T."/>
            <person name="Perreira-Neves A."/>
            <person name="Rosa I.A."/>
            <person name="Tasca T."/>
            <person name="Bogo M.R."/>
            <person name="de Souza W."/>
        </authorList>
    </citation>
    <scope>NUCLEOTIDE SEQUENCE [LARGE SCALE GENOMIC DNA]</scope>
    <source>
        <strain evidence="1">K</strain>
    </source>
</reference>
<dbReference type="AlphaFoldDB" id="A0A1J4JF46"/>
<organism evidence="1 2">
    <name type="scientific">Tritrichomonas foetus</name>
    <dbReference type="NCBI Taxonomy" id="1144522"/>
    <lineage>
        <taxon>Eukaryota</taxon>
        <taxon>Metamonada</taxon>
        <taxon>Parabasalia</taxon>
        <taxon>Tritrichomonadida</taxon>
        <taxon>Tritrichomonadidae</taxon>
        <taxon>Tritrichomonas</taxon>
    </lineage>
</organism>
<evidence type="ECO:0000313" key="2">
    <source>
        <dbReference type="Proteomes" id="UP000179807"/>
    </source>
</evidence>
<proteinExistence type="predicted"/>
<accession>A0A1J4JF46</accession>
<dbReference type="VEuPathDB" id="TrichDB:TRFO_35900"/>
<dbReference type="GeneID" id="94845228"/>
<evidence type="ECO:0000313" key="1">
    <source>
        <dbReference type="EMBL" id="OHS97770.1"/>
    </source>
</evidence>
<dbReference type="RefSeq" id="XP_068350907.1">
    <property type="nucleotide sequence ID" value="XM_068510524.1"/>
</dbReference>
<keyword evidence="2" id="KW-1185">Reference proteome</keyword>
<protein>
    <submittedName>
        <fullName evidence="1">Uncharacterized protein</fullName>
    </submittedName>
</protein>
<dbReference type="Proteomes" id="UP000179807">
    <property type="component" value="Unassembled WGS sequence"/>
</dbReference>
<name>A0A1J4JF46_9EUKA</name>
<comment type="caution">
    <text evidence="1">The sequence shown here is derived from an EMBL/GenBank/DDBJ whole genome shotgun (WGS) entry which is preliminary data.</text>
</comment>